<feature type="compositionally biased region" description="Basic and acidic residues" evidence="1">
    <location>
        <begin position="25"/>
        <end position="37"/>
    </location>
</feature>
<reference evidence="2" key="1">
    <citation type="submission" date="2020-11" db="EMBL/GenBank/DDBJ databases">
        <authorList>
            <person name="Tran Van P."/>
        </authorList>
    </citation>
    <scope>NUCLEOTIDE SEQUENCE</scope>
</reference>
<dbReference type="AlphaFoldDB" id="A0A7R8ZZL5"/>
<evidence type="ECO:0000313" key="2">
    <source>
        <dbReference type="EMBL" id="CAD7237830.1"/>
    </source>
</evidence>
<name>A0A7R8ZZL5_9CRUS</name>
<feature type="compositionally biased region" description="Basic and acidic residues" evidence="1">
    <location>
        <begin position="1"/>
        <end position="18"/>
    </location>
</feature>
<feature type="non-terminal residue" evidence="2">
    <location>
        <position position="1"/>
    </location>
</feature>
<evidence type="ECO:0000256" key="1">
    <source>
        <dbReference type="SAM" id="MobiDB-lite"/>
    </source>
</evidence>
<gene>
    <name evidence="2" type="ORF">CTOB1V02_LOCUS15645</name>
</gene>
<accession>A0A7R8ZZL5</accession>
<sequence>QTSEAASKDPNHLIEYHLGRNPTFDPRRNDETHDHPSHLTPAFLGLKQCIALAEVQKRS</sequence>
<dbReference type="EMBL" id="OB692544">
    <property type="protein sequence ID" value="CAD7237830.1"/>
    <property type="molecule type" value="Genomic_DNA"/>
</dbReference>
<feature type="region of interest" description="Disordered" evidence="1">
    <location>
        <begin position="1"/>
        <end position="37"/>
    </location>
</feature>
<proteinExistence type="predicted"/>
<protein>
    <submittedName>
        <fullName evidence="2">Uncharacterized protein</fullName>
    </submittedName>
</protein>
<organism evidence="2">
    <name type="scientific">Cyprideis torosa</name>
    <dbReference type="NCBI Taxonomy" id="163714"/>
    <lineage>
        <taxon>Eukaryota</taxon>
        <taxon>Metazoa</taxon>
        <taxon>Ecdysozoa</taxon>
        <taxon>Arthropoda</taxon>
        <taxon>Crustacea</taxon>
        <taxon>Oligostraca</taxon>
        <taxon>Ostracoda</taxon>
        <taxon>Podocopa</taxon>
        <taxon>Podocopida</taxon>
        <taxon>Cytherocopina</taxon>
        <taxon>Cytheroidea</taxon>
        <taxon>Cytherideidae</taxon>
        <taxon>Cyprideis</taxon>
    </lineage>
</organism>